<comment type="caution">
    <text evidence="1">The sequence shown here is derived from an EMBL/GenBank/DDBJ whole genome shotgun (WGS) entry which is preliminary data.</text>
</comment>
<organism evidence="1 2">
    <name type="scientific">Blattamonas nauphoetae</name>
    <dbReference type="NCBI Taxonomy" id="2049346"/>
    <lineage>
        <taxon>Eukaryota</taxon>
        <taxon>Metamonada</taxon>
        <taxon>Preaxostyla</taxon>
        <taxon>Oxymonadida</taxon>
        <taxon>Blattamonas</taxon>
    </lineage>
</organism>
<accession>A0ABQ9XPS3</accession>
<evidence type="ECO:0000313" key="2">
    <source>
        <dbReference type="Proteomes" id="UP001281761"/>
    </source>
</evidence>
<dbReference type="EMBL" id="JARBJD010000078">
    <property type="protein sequence ID" value="KAK2954418.1"/>
    <property type="molecule type" value="Genomic_DNA"/>
</dbReference>
<gene>
    <name evidence="1" type="ORF">BLNAU_10586</name>
</gene>
<dbReference type="Proteomes" id="UP001281761">
    <property type="component" value="Unassembled WGS sequence"/>
</dbReference>
<evidence type="ECO:0000313" key="1">
    <source>
        <dbReference type="EMBL" id="KAK2954418.1"/>
    </source>
</evidence>
<sequence>MTAVAMNTATSSSTVHSDCTPFLNWTEAHIVSEDERAVVFRSLVATVKSQPALDASLEAKAVKLLESVVPHGRESADTFLNSIMLFSDESLTDYVQSIVVLISLPSQIITTTTMKMLVDLISSCSSKLHFALVQADLIPQIVNALNPQSLSLAESVNIHISLMSSVAWSFSLASPLGLTQLEIEDGNEQQAVHETNRIRQEPANLRTPCINTLNPLSLYFEEAVHIHTNLMLTINYSLLLTTPEALEELEIEDDDEQQAAHETVYQQVLAPSEKYLWHLCVNRYLLIEGGQSTYFLELLAHLLRISPHYQRTMDFVLRMPVILTIPSCLTFFEDGRTISLFLIEMVDIQREWNRKSGEERHMLKAVQRILRMEDNEDVIEQRLLYDQGSFDGGKIVYKSIEWSNLLVRNLPGGR</sequence>
<keyword evidence="2" id="KW-1185">Reference proteome</keyword>
<reference evidence="1 2" key="1">
    <citation type="journal article" date="2022" name="bioRxiv">
        <title>Genomics of Preaxostyla Flagellates Illuminates Evolutionary Transitions and the Path Towards Mitochondrial Loss.</title>
        <authorList>
            <person name="Novak L.V.F."/>
            <person name="Treitli S.C."/>
            <person name="Pyrih J."/>
            <person name="Halakuc P."/>
            <person name="Pipaliya S.V."/>
            <person name="Vacek V."/>
            <person name="Brzon O."/>
            <person name="Soukal P."/>
            <person name="Eme L."/>
            <person name="Dacks J.B."/>
            <person name="Karnkowska A."/>
            <person name="Elias M."/>
            <person name="Hampl V."/>
        </authorList>
    </citation>
    <scope>NUCLEOTIDE SEQUENCE [LARGE SCALE GENOMIC DNA]</scope>
    <source>
        <strain evidence="1">NAU3</strain>
        <tissue evidence="1">Gut</tissue>
    </source>
</reference>
<protein>
    <submittedName>
        <fullName evidence="1">Uncharacterized protein</fullName>
    </submittedName>
</protein>
<proteinExistence type="predicted"/>
<name>A0ABQ9XPS3_9EUKA</name>